<dbReference type="Gene3D" id="3.20.20.410">
    <property type="entry name" value="Protein of unknown function UPF0759"/>
    <property type="match status" value="1"/>
</dbReference>
<dbReference type="InterPro" id="IPR036520">
    <property type="entry name" value="UPF0759_sf"/>
</dbReference>
<dbReference type="SUPFAM" id="SSF117396">
    <property type="entry name" value="TM1631-like"/>
    <property type="match status" value="1"/>
</dbReference>
<dbReference type="InterPro" id="IPR002763">
    <property type="entry name" value="DUF72"/>
</dbReference>
<protein>
    <recommendedName>
        <fullName evidence="3">DUF72 domain-containing protein</fullName>
    </recommendedName>
</protein>
<organism evidence="1 2">
    <name type="scientific">Cognatilysobacter xinjiangensis</name>
    <dbReference type="NCBI Taxonomy" id="546892"/>
    <lineage>
        <taxon>Bacteria</taxon>
        <taxon>Pseudomonadati</taxon>
        <taxon>Pseudomonadota</taxon>
        <taxon>Gammaproteobacteria</taxon>
        <taxon>Lysobacterales</taxon>
        <taxon>Lysobacteraceae</taxon>
        <taxon>Cognatilysobacter</taxon>
    </lineage>
</organism>
<proteinExistence type="predicted"/>
<dbReference type="PANTHER" id="PTHR30348">
    <property type="entry name" value="UNCHARACTERIZED PROTEIN YECE"/>
    <property type="match status" value="1"/>
</dbReference>
<dbReference type="EMBL" id="BMXY01000001">
    <property type="protein sequence ID" value="GGZ59842.1"/>
    <property type="molecule type" value="Genomic_DNA"/>
</dbReference>
<accession>A0ABQ3C0E3</accession>
<dbReference type="RefSeq" id="WP_189447799.1">
    <property type="nucleotide sequence ID" value="NZ_BMXY01000001.1"/>
</dbReference>
<evidence type="ECO:0000313" key="2">
    <source>
        <dbReference type="Proteomes" id="UP000643403"/>
    </source>
</evidence>
<keyword evidence="2" id="KW-1185">Reference proteome</keyword>
<evidence type="ECO:0008006" key="3">
    <source>
        <dbReference type="Google" id="ProtNLM"/>
    </source>
</evidence>
<evidence type="ECO:0000313" key="1">
    <source>
        <dbReference type="EMBL" id="GGZ59842.1"/>
    </source>
</evidence>
<comment type="caution">
    <text evidence="1">The sequence shown here is derived from an EMBL/GenBank/DDBJ whole genome shotgun (WGS) entry which is preliminary data.</text>
</comment>
<sequence length="249" mass="27523">MSTTGGLRIGCAGWGLSAAHAAHFPRDGTHLERYARRFAAVEINSSFYRPHMPRTYAKWASLVPDDFLFAVKFPRAATHDARLRDADAVIERFVSEVSALGDRLGPVLVQLPPSLAFDADVADAFFAALRERVATPIVCEPRHVTWFAPELDAFWQRHEVGRVAADPARVPLAAQPGGAGRVRYWRLHGSPHVYYDAYGEARLQPWADAVRAEREAGLDCWVILDNTALGHAVADAMRLETMLGVEAPR</sequence>
<name>A0ABQ3C0E3_9GAMM</name>
<dbReference type="Proteomes" id="UP000643403">
    <property type="component" value="Unassembled WGS sequence"/>
</dbReference>
<dbReference type="Pfam" id="PF01904">
    <property type="entry name" value="DUF72"/>
    <property type="match status" value="1"/>
</dbReference>
<reference evidence="2" key="1">
    <citation type="journal article" date="2019" name="Int. J. Syst. Evol. Microbiol.">
        <title>The Global Catalogue of Microorganisms (GCM) 10K type strain sequencing project: providing services to taxonomists for standard genome sequencing and annotation.</title>
        <authorList>
            <consortium name="The Broad Institute Genomics Platform"/>
            <consortium name="The Broad Institute Genome Sequencing Center for Infectious Disease"/>
            <person name="Wu L."/>
            <person name="Ma J."/>
        </authorList>
    </citation>
    <scope>NUCLEOTIDE SEQUENCE [LARGE SCALE GENOMIC DNA]</scope>
    <source>
        <strain evidence="2">KCTC 22558</strain>
    </source>
</reference>
<gene>
    <name evidence="1" type="ORF">GCM10008101_12100</name>
</gene>
<dbReference type="PANTHER" id="PTHR30348:SF14">
    <property type="entry name" value="BLR8050 PROTEIN"/>
    <property type="match status" value="1"/>
</dbReference>